<feature type="compositionally biased region" description="Basic and acidic residues" evidence="6">
    <location>
        <begin position="376"/>
        <end position="390"/>
    </location>
</feature>
<dbReference type="AlphaFoldDB" id="A0A0N9WNP2"/>
<comment type="cofactor">
    <cofactor evidence="1">
        <name>heme b</name>
        <dbReference type="ChEBI" id="CHEBI:60344"/>
    </cofactor>
</comment>
<reference evidence="7 8" key="2">
    <citation type="journal article" date="2018" name="Nature">
        <title>Mutant phenotypes for thousands of bacterial genes of unknown function.</title>
        <authorList>
            <person name="Price M.N."/>
            <person name="Wetmore K.M."/>
            <person name="Waters R.J."/>
            <person name="Callaghan M."/>
            <person name="Ray J."/>
            <person name="Liu H."/>
            <person name="Kuehl J.V."/>
            <person name="Melnyk R.A."/>
            <person name="Lamson J.S."/>
            <person name="Suh Y."/>
            <person name="Carlson H.K."/>
            <person name="Esquivel Z."/>
            <person name="Sadeeshkumar H."/>
            <person name="Chakraborty R."/>
            <person name="Zane G.M."/>
            <person name="Rubin B.E."/>
            <person name="Wall J.D."/>
            <person name="Visel A."/>
            <person name="Bristow J."/>
            <person name="Blow M.J."/>
            <person name="Arkin A.P."/>
            <person name="Deutschbauer A.M."/>
        </authorList>
    </citation>
    <scope>NUCLEOTIDE SEQUENCE [LARGE SCALE GENOMIC DNA]</scope>
    <source>
        <strain evidence="7 8">FW300-N2E3</strain>
    </source>
</reference>
<reference evidence="8" key="1">
    <citation type="submission" date="2015-09" db="EMBL/GenBank/DDBJ databases">
        <title>Whole genome sequence of Pseudomonas fluorescens FW300-N2E3.</title>
        <authorList>
            <person name="Ray J."/>
            <person name="Melnyk R."/>
            <person name="Deutschbauer A."/>
        </authorList>
    </citation>
    <scope>NUCLEOTIDE SEQUENCE [LARGE SCALE GENOMIC DNA]</scope>
    <source>
        <strain evidence="8">FW300-N2E3</strain>
    </source>
</reference>
<keyword evidence="2" id="KW-0575">Peroxidase</keyword>
<protein>
    <recommendedName>
        <fullName evidence="9">Peroxidase</fullName>
    </recommendedName>
</protein>
<gene>
    <name evidence="7" type="ORF">AO353_24220</name>
</gene>
<organism evidence="7 8">
    <name type="scientific">Pseudomonas fluorescens</name>
    <dbReference type="NCBI Taxonomy" id="294"/>
    <lineage>
        <taxon>Bacteria</taxon>
        <taxon>Pseudomonadati</taxon>
        <taxon>Pseudomonadota</taxon>
        <taxon>Gammaproteobacteria</taxon>
        <taxon>Pseudomonadales</taxon>
        <taxon>Pseudomonadaceae</taxon>
        <taxon>Pseudomonas</taxon>
    </lineage>
</organism>
<dbReference type="PANTHER" id="PTHR30521:SF0">
    <property type="entry name" value="DYP-TYPE PEROXIDASE FAMILY PROTEIN"/>
    <property type="match status" value="1"/>
</dbReference>
<dbReference type="SUPFAM" id="SSF54909">
    <property type="entry name" value="Dimeric alpha+beta barrel"/>
    <property type="match status" value="1"/>
</dbReference>
<accession>A0A0N9WNP2</accession>
<dbReference type="GO" id="GO:0046872">
    <property type="term" value="F:metal ion binding"/>
    <property type="evidence" value="ECO:0007669"/>
    <property type="project" value="UniProtKB-KW"/>
</dbReference>
<feature type="region of interest" description="Disordered" evidence="6">
    <location>
        <begin position="367"/>
        <end position="398"/>
    </location>
</feature>
<evidence type="ECO:0000256" key="4">
    <source>
        <dbReference type="ARBA" id="ARBA00023002"/>
    </source>
</evidence>
<evidence type="ECO:0000256" key="1">
    <source>
        <dbReference type="ARBA" id="ARBA00001970"/>
    </source>
</evidence>
<keyword evidence="4" id="KW-0560">Oxidoreductase</keyword>
<dbReference type="GO" id="GO:0004601">
    <property type="term" value="F:peroxidase activity"/>
    <property type="evidence" value="ECO:0007669"/>
    <property type="project" value="UniProtKB-KW"/>
</dbReference>
<evidence type="ECO:0000313" key="8">
    <source>
        <dbReference type="Proteomes" id="UP000066487"/>
    </source>
</evidence>
<dbReference type="PROSITE" id="PS51404">
    <property type="entry name" value="DYP_PEROXIDASE"/>
    <property type="match status" value="1"/>
</dbReference>
<dbReference type="EMBL" id="CP012830">
    <property type="protein sequence ID" value="ALI04024.1"/>
    <property type="molecule type" value="Genomic_DNA"/>
</dbReference>
<evidence type="ECO:0008006" key="9">
    <source>
        <dbReference type="Google" id="ProtNLM"/>
    </source>
</evidence>
<dbReference type="GO" id="GO:0005829">
    <property type="term" value="C:cytosol"/>
    <property type="evidence" value="ECO:0007669"/>
    <property type="project" value="TreeGrafter"/>
</dbReference>
<name>A0A0N9WNP2_PSEFL</name>
<dbReference type="PANTHER" id="PTHR30521">
    <property type="entry name" value="DEFERROCHELATASE/PEROXIDASE"/>
    <property type="match status" value="1"/>
</dbReference>
<evidence type="ECO:0000256" key="5">
    <source>
        <dbReference type="ARBA" id="ARBA00023004"/>
    </source>
</evidence>
<dbReference type="InterPro" id="IPR006314">
    <property type="entry name" value="Dyp_peroxidase"/>
</dbReference>
<keyword evidence="3" id="KW-0479">Metal-binding</keyword>
<evidence type="ECO:0000313" key="7">
    <source>
        <dbReference type="EMBL" id="ALI04024.1"/>
    </source>
</evidence>
<dbReference type="GO" id="GO:0020037">
    <property type="term" value="F:heme binding"/>
    <property type="evidence" value="ECO:0007669"/>
    <property type="project" value="InterPro"/>
</dbReference>
<proteinExistence type="predicted"/>
<dbReference type="Proteomes" id="UP000066487">
    <property type="component" value="Chromosome"/>
</dbReference>
<sequence>MGARSMKDSTSWRLKKPIAIHTQGLIASHFAHLPASCILFLQLPTDAGGAWLGELRSAIPISHAAGSSEDSSAAAIAFTYSGLIELGLPDDSLKSFARPFREGMHQIDRKRRLGDSQDPDVGNEIAGGSRWSANCADLVSTKIDSTVETAITVHVALMLYALDEVALGALSSTARELLEVYGIKVVHKQLLWQKPDSSEVNREHFGFADGMSQPIPTGDAIELPDNPNMADQLHWHGVPAGEILLGHQNAHSEYAAGPVVAKSQVTHSGLLSDKGVVPDNWNLGLNGSYLVIRELRQDVAAFWKCMEAAAKSVNRPGVDAKWLAERMIGRTLNGDTLVHGVPPMAQGSAVGNSFGYANTDMHGMGCPLGAHVRRANPRDSRPSRDGEHSNTADSAELLRSANAHRILRRGRKYGTTLNNRFEDDHKERGLMFMCLATDLERQFEFVQEHWLLNPNFATLEGETDPLLGPPIRTPNQVPGLTPNRMTIPACPLRFRPPMASYIQLAGGDYFFLPSLPALDYFSTLKSVCKS</sequence>
<keyword evidence="5" id="KW-0408">Iron</keyword>
<evidence type="ECO:0000256" key="3">
    <source>
        <dbReference type="ARBA" id="ARBA00022723"/>
    </source>
</evidence>
<evidence type="ECO:0000256" key="2">
    <source>
        <dbReference type="ARBA" id="ARBA00022559"/>
    </source>
</evidence>
<dbReference type="InterPro" id="IPR011008">
    <property type="entry name" value="Dimeric_a/b-barrel"/>
</dbReference>
<evidence type="ECO:0000256" key="6">
    <source>
        <dbReference type="SAM" id="MobiDB-lite"/>
    </source>
</evidence>